<keyword evidence="10" id="KW-1185">Reference proteome</keyword>
<evidence type="ECO:0000259" key="7">
    <source>
        <dbReference type="Pfam" id="PF13193"/>
    </source>
</evidence>
<dbReference type="GO" id="GO:0019427">
    <property type="term" value="P:acetyl-CoA biosynthetic process from acetate"/>
    <property type="evidence" value="ECO:0007669"/>
    <property type="project" value="InterPro"/>
</dbReference>
<dbReference type="GO" id="GO:0003987">
    <property type="term" value="F:acetate-CoA ligase activity"/>
    <property type="evidence" value="ECO:0007669"/>
    <property type="project" value="UniProtKB-UniRule"/>
</dbReference>
<comment type="similarity">
    <text evidence="1 5">Belongs to the ATP-dependent AMP-binding enzyme family.</text>
</comment>
<protein>
    <recommendedName>
        <fullName evidence="5">Acetyl-coenzyme A synthetase</fullName>
        <ecNumber evidence="5">6.2.1.1</ecNumber>
    </recommendedName>
</protein>
<dbReference type="GeneID" id="20716729"/>
<evidence type="ECO:0000313" key="10">
    <source>
        <dbReference type="Proteomes" id="UP000003786"/>
    </source>
</evidence>
<proteinExistence type="inferred from homology"/>
<sequence>MELNSSKFSRFALNRNTKEETNADFDMSNSSYDVDSIYNPASIPGHEFNVPSFVPFGIFRGFDASVRTVASIYTNEKVNKSVQEQYEKMYLESINNPDEFWGKLATSSLHWIAPFTKVSEGNFSDKNYAWFLNGKLNACYNCVDRWAETKPEALAIIYEGDEPDDQRKITFKELKINVCKVANVLKSKGVKKGDCITIYMPTIPELAYAVLACARIGAVHSVVFGGFSATSVAERIHDSHSTIVLTADGGLRAGKHIKTKDIMDDALTRCSFVKHCLVFKNIGSDVNMEYERDVWMHDAMDAVRPYCPVETMDSEDTLFILYTSGSTGKPKGLAHTTGGYLVYAYATVKYIFDAHEGDVFGCMADVGWITGHTYVVYGPLLNGLTTVMFGSLPNYPGPDRYWKIVKEHNVAQFYTAPTAIRSLMKYGDAPLEEYDLTSLRVLGSVGEPINPEAWKWYYNVVGKGKVAVVDTYWQTETGGIIISPLPGATFTKPGSATYPFFGIELGIVDSTTGEEVEGNGGTGLLCIKKPWPGIFRTIHRDHGRLNSTYFPTKYPYYFTGDGAFKDKHGYIWISGRVDDTINVSGHRLCSAEIEHALVQVDMVAEAAVVGYPHPIKGQGIFCFVTLKDSTRALQKEEIIGRLKMSIRHFVGPFATPDVVLITPHLPKTRSGKIMRRILRRLASKNFDDLGDTSTLANPESVKMLIDEVKLL</sequence>
<dbReference type="OrthoDB" id="1706066at2759"/>
<organism evidence="9 10">
    <name type="scientific">Theileria orientalis strain Shintoku</name>
    <dbReference type="NCBI Taxonomy" id="869250"/>
    <lineage>
        <taxon>Eukaryota</taxon>
        <taxon>Sar</taxon>
        <taxon>Alveolata</taxon>
        <taxon>Apicomplexa</taxon>
        <taxon>Aconoidasida</taxon>
        <taxon>Piroplasmida</taxon>
        <taxon>Theileriidae</taxon>
        <taxon>Theileria</taxon>
    </lineage>
</organism>
<dbReference type="GO" id="GO:0005524">
    <property type="term" value="F:ATP binding"/>
    <property type="evidence" value="ECO:0007669"/>
    <property type="project" value="UniProtKB-UniRule"/>
</dbReference>
<feature type="domain" description="AMP-binding enzyme C-terminal" evidence="7">
    <location>
        <begin position="592"/>
        <end position="672"/>
    </location>
</feature>
<dbReference type="KEGG" id="tot:TOT_040000682"/>
<dbReference type="InterPro" id="IPR025110">
    <property type="entry name" value="AMP-bd_C"/>
</dbReference>
<dbReference type="InterPro" id="IPR032387">
    <property type="entry name" value="ACAS_N"/>
</dbReference>
<dbReference type="Proteomes" id="UP000003786">
    <property type="component" value="Chromosome 4"/>
</dbReference>
<evidence type="ECO:0000259" key="8">
    <source>
        <dbReference type="Pfam" id="PF16177"/>
    </source>
</evidence>
<keyword evidence="4 5" id="KW-0067">ATP-binding</keyword>
<evidence type="ECO:0000259" key="6">
    <source>
        <dbReference type="Pfam" id="PF00501"/>
    </source>
</evidence>
<dbReference type="VEuPathDB" id="PiroplasmaDB:TOT_040000682"/>
<gene>
    <name evidence="9" type="ORF">TOT_040000682</name>
</gene>
<dbReference type="PROSITE" id="PS00455">
    <property type="entry name" value="AMP_BINDING"/>
    <property type="match status" value="1"/>
</dbReference>
<dbReference type="InterPro" id="IPR000873">
    <property type="entry name" value="AMP-dep_synth/lig_dom"/>
</dbReference>
<dbReference type="Gene3D" id="3.40.50.12780">
    <property type="entry name" value="N-terminal domain of ligase-like"/>
    <property type="match status" value="1"/>
</dbReference>
<dbReference type="GO" id="GO:0016208">
    <property type="term" value="F:AMP binding"/>
    <property type="evidence" value="ECO:0007669"/>
    <property type="project" value="InterPro"/>
</dbReference>
<evidence type="ECO:0000256" key="3">
    <source>
        <dbReference type="ARBA" id="ARBA00022741"/>
    </source>
</evidence>
<dbReference type="AlphaFoldDB" id="J7MEZ0"/>
<dbReference type="CDD" id="cd05966">
    <property type="entry name" value="ACS"/>
    <property type="match status" value="1"/>
</dbReference>
<dbReference type="InterPro" id="IPR042099">
    <property type="entry name" value="ANL_N_sf"/>
</dbReference>
<dbReference type="EC" id="6.2.1.1" evidence="5"/>
<feature type="domain" description="Acetyl-coenzyme A synthetase N-terminal" evidence="8">
    <location>
        <begin position="86"/>
        <end position="142"/>
    </location>
</feature>
<dbReference type="SUPFAM" id="SSF56801">
    <property type="entry name" value="Acetyl-CoA synthetase-like"/>
    <property type="match status" value="1"/>
</dbReference>
<dbReference type="NCBIfam" id="TIGR02188">
    <property type="entry name" value="Ac_CoA_lig_AcsA"/>
    <property type="match status" value="1"/>
</dbReference>
<dbReference type="STRING" id="869250.J7MEZ0"/>
<accession>J7MEZ0</accession>
<dbReference type="Gene3D" id="3.30.300.30">
    <property type="match status" value="1"/>
</dbReference>
<feature type="domain" description="AMP-dependent synthetase/ligase" evidence="6">
    <location>
        <begin position="144"/>
        <end position="531"/>
    </location>
</feature>
<dbReference type="FunFam" id="3.40.50.12780:FF:000001">
    <property type="entry name" value="Acetyl-coenzyme A synthetase"/>
    <property type="match status" value="1"/>
</dbReference>
<dbReference type="RefSeq" id="XP_009692615.1">
    <property type="nucleotide sequence ID" value="XM_009694320.1"/>
</dbReference>
<dbReference type="Pfam" id="PF00501">
    <property type="entry name" value="AMP-binding"/>
    <property type="match status" value="1"/>
</dbReference>
<dbReference type="PANTHER" id="PTHR24095:SF14">
    <property type="entry name" value="ACETYL-COENZYME A SYNTHETASE 1"/>
    <property type="match status" value="1"/>
</dbReference>
<dbReference type="InterPro" id="IPR045851">
    <property type="entry name" value="AMP-bd_C_sf"/>
</dbReference>
<dbReference type="Pfam" id="PF13193">
    <property type="entry name" value="AMP-binding_C"/>
    <property type="match status" value="1"/>
</dbReference>
<keyword evidence="3 5" id="KW-0547">Nucleotide-binding</keyword>
<evidence type="ECO:0000256" key="1">
    <source>
        <dbReference type="ARBA" id="ARBA00006432"/>
    </source>
</evidence>
<dbReference type="EMBL" id="AP011949">
    <property type="protein sequence ID" value="BAM42314.1"/>
    <property type="molecule type" value="Genomic_DNA"/>
</dbReference>
<dbReference type="eggNOG" id="KOG1175">
    <property type="taxonomic scope" value="Eukaryota"/>
</dbReference>
<name>J7MEZ0_THEOR</name>
<dbReference type="OMA" id="INVSYNC"/>
<dbReference type="NCBIfam" id="NF001208">
    <property type="entry name" value="PRK00174.1"/>
    <property type="match status" value="1"/>
</dbReference>
<evidence type="ECO:0000256" key="2">
    <source>
        <dbReference type="ARBA" id="ARBA00022598"/>
    </source>
</evidence>
<comment type="catalytic activity">
    <reaction evidence="5">
        <text>acetate + ATP + CoA = acetyl-CoA + AMP + diphosphate</text>
        <dbReference type="Rhea" id="RHEA:23176"/>
        <dbReference type="ChEBI" id="CHEBI:30089"/>
        <dbReference type="ChEBI" id="CHEBI:30616"/>
        <dbReference type="ChEBI" id="CHEBI:33019"/>
        <dbReference type="ChEBI" id="CHEBI:57287"/>
        <dbReference type="ChEBI" id="CHEBI:57288"/>
        <dbReference type="ChEBI" id="CHEBI:456215"/>
        <dbReference type="EC" id="6.2.1.1"/>
    </reaction>
</comment>
<evidence type="ECO:0000256" key="4">
    <source>
        <dbReference type="ARBA" id="ARBA00022840"/>
    </source>
</evidence>
<dbReference type="Pfam" id="PF16177">
    <property type="entry name" value="ACAS_N"/>
    <property type="match status" value="1"/>
</dbReference>
<evidence type="ECO:0000313" key="9">
    <source>
        <dbReference type="EMBL" id="BAM42314.1"/>
    </source>
</evidence>
<dbReference type="InterPro" id="IPR020845">
    <property type="entry name" value="AMP-binding_CS"/>
</dbReference>
<dbReference type="InterPro" id="IPR011904">
    <property type="entry name" value="Ac_CoA_lig"/>
</dbReference>
<keyword evidence="2 5" id="KW-0436">Ligase</keyword>
<reference evidence="9 10" key="1">
    <citation type="journal article" date="2012" name="MBio">
        <title>Comparative genome analysis of three eukaryotic parasites with differing abilities to transform leukocytes reveals key mediators of Theileria-induced leukocyte transformation.</title>
        <authorList>
            <person name="Hayashida K."/>
            <person name="Hara Y."/>
            <person name="Abe T."/>
            <person name="Yamasaki C."/>
            <person name="Toyoda A."/>
            <person name="Kosuge T."/>
            <person name="Suzuki Y."/>
            <person name="Sato Y."/>
            <person name="Kawashima S."/>
            <person name="Katayama T."/>
            <person name="Wakaguri H."/>
            <person name="Inoue N."/>
            <person name="Homma K."/>
            <person name="Tada-Umezaki M."/>
            <person name="Yagi Y."/>
            <person name="Fujii Y."/>
            <person name="Habara T."/>
            <person name="Kanehisa M."/>
            <person name="Watanabe H."/>
            <person name="Ito K."/>
            <person name="Gojobori T."/>
            <person name="Sugawara H."/>
            <person name="Imanishi T."/>
            <person name="Weir W."/>
            <person name="Gardner M."/>
            <person name="Pain A."/>
            <person name="Shiels B."/>
            <person name="Hattori M."/>
            <person name="Nene V."/>
            <person name="Sugimoto C."/>
        </authorList>
    </citation>
    <scope>NUCLEOTIDE SEQUENCE [LARGE SCALE GENOMIC DNA]</scope>
    <source>
        <strain evidence="9 10">Shintoku</strain>
    </source>
</reference>
<evidence type="ECO:0000256" key="5">
    <source>
        <dbReference type="RuleBase" id="RU361147"/>
    </source>
</evidence>
<dbReference type="PANTHER" id="PTHR24095">
    <property type="entry name" value="ACETYL-COENZYME A SYNTHETASE"/>
    <property type="match status" value="1"/>
</dbReference>